<feature type="domain" description="Deacetylase sirtuin-type" evidence="8">
    <location>
        <begin position="18"/>
        <end position="378"/>
    </location>
</feature>
<dbReference type="AlphaFoldDB" id="A0A167ULM7"/>
<dbReference type="EMBL" id="AZHD01000007">
    <property type="protein sequence ID" value="OAA61694.1"/>
    <property type="molecule type" value="Genomic_DNA"/>
</dbReference>
<evidence type="ECO:0000313" key="10">
    <source>
        <dbReference type="Proteomes" id="UP000076874"/>
    </source>
</evidence>
<reference evidence="9 10" key="1">
    <citation type="journal article" date="2016" name="Genome Biol. Evol.">
        <title>Divergent and convergent evolution of fungal pathogenicity.</title>
        <authorList>
            <person name="Shang Y."/>
            <person name="Xiao G."/>
            <person name="Zheng P."/>
            <person name="Cen K."/>
            <person name="Zhan S."/>
            <person name="Wang C."/>
        </authorList>
    </citation>
    <scope>NUCLEOTIDE SEQUENCE [LARGE SCALE GENOMIC DNA]</scope>
    <source>
        <strain evidence="9 10">RCEF 264</strain>
    </source>
</reference>
<keyword evidence="3" id="KW-0479">Metal-binding</keyword>
<feature type="region of interest" description="Disordered" evidence="7">
    <location>
        <begin position="266"/>
        <end position="378"/>
    </location>
</feature>
<dbReference type="GO" id="GO:0070403">
    <property type="term" value="F:NAD+ binding"/>
    <property type="evidence" value="ECO:0007669"/>
    <property type="project" value="InterPro"/>
</dbReference>
<keyword evidence="10" id="KW-1185">Reference proteome</keyword>
<evidence type="ECO:0000256" key="4">
    <source>
        <dbReference type="ARBA" id="ARBA00022833"/>
    </source>
</evidence>
<dbReference type="STRING" id="1081102.A0A167ULM7"/>
<feature type="compositionally biased region" description="Basic and acidic residues" evidence="7">
    <location>
        <begin position="360"/>
        <end position="378"/>
    </location>
</feature>
<sequence length="378" mass="40240">MGQEGSHETLVDDTVPPRTLRARSLDAVAEYIRAGKGGKTAGTTSGGKPLRIVALVGAGMSTAAGIPDFRSPDTGLYANLQRLRLPYPEAVFSLDYFQEHPEPFYVLAQELHPAAGRFHPTLAHAFLALLAAKNHLALLFTQNIDCLERAAGVPADRLVEAHGSFATQRCIRCGHPFPDAAMQAHVQAARELEARWRGLVGDAEAARQRGQDELLGQPERRLEGGEEKEGEEEEEAEIEEGGSEVGSVCTDAEEEADAIAREIEAVLKLEDDGGGHKADDNADDKADDPEEKATATEPATETATTAQHEQPATGGEPQTMVALPGAASTSQLAQMNSQDNSQDGTKSNTADAVNKAAKTPAREEGVDTPKPTDDKPQL</sequence>
<dbReference type="PANTHER" id="PTHR11085">
    <property type="entry name" value="NAD-DEPENDENT PROTEIN DEACYLASE SIRTUIN-5, MITOCHONDRIAL-RELATED"/>
    <property type="match status" value="1"/>
</dbReference>
<dbReference type="InterPro" id="IPR003000">
    <property type="entry name" value="Sirtuin"/>
</dbReference>
<comment type="caution">
    <text evidence="6">Lacks conserved residue(s) required for the propagation of feature annotation.</text>
</comment>
<feature type="compositionally biased region" description="Basic and acidic residues" evidence="7">
    <location>
        <begin position="206"/>
        <end position="227"/>
    </location>
</feature>
<evidence type="ECO:0000256" key="5">
    <source>
        <dbReference type="ARBA" id="ARBA00023027"/>
    </source>
</evidence>
<evidence type="ECO:0000256" key="7">
    <source>
        <dbReference type="SAM" id="MobiDB-lite"/>
    </source>
</evidence>
<evidence type="ECO:0000313" key="9">
    <source>
        <dbReference type="EMBL" id="OAA61694.1"/>
    </source>
</evidence>
<comment type="caution">
    <text evidence="9">The sequence shown here is derived from an EMBL/GenBank/DDBJ whole genome shotgun (WGS) entry which is preliminary data.</text>
</comment>
<evidence type="ECO:0000256" key="6">
    <source>
        <dbReference type="PROSITE-ProRule" id="PRU00236"/>
    </source>
</evidence>
<dbReference type="GO" id="GO:0046872">
    <property type="term" value="F:metal ion binding"/>
    <property type="evidence" value="ECO:0007669"/>
    <property type="project" value="UniProtKB-KW"/>
</dbReference>
<dbReference type="OrthoDB" id="420264at2759"/>
<dbReference type="PROSITE" id="PS50305">
    <property type="entry name" value="SIRTUIN"/>
    <property type="match status" value="1"/>
</dbReference>
<evidence type="ECO:0000256" key="2">
    <source>
        <dbReference type="ARBA" id="ARBA00022679"/>
    </source>
</evidence>
<dbReference type="Gene3D" id="3.40.50.1220">
    <property type="entry name" value="TPP-binding domain"/>
    <property type="match status" value="1"/>
</dbReference>
<name>A0A167ULM7_9HYPO</name>
<comment type="similarity">
    <text evidence="1">Belongs to the sirtuin family. Class I subfamily.</text>
</comment>
<evidence type="ECO:0000259" key="8">
    <source>
        <dbReference type="PROSITE" id="PS50305"/>
    </source>
</evidence>
<organism evidence="9 10">
    <name type="scientific">Niveomyces insectorum RCEF 264</name>
    <dbReference type="NCBI Taxonomy" id="1081102"/>
    <lineage>
        <taxon>Eukaryota</taxon>
        <taxon>Fungi</taxon>
        <taxon>Dikarya</taxon>
        <taxon>Ascomycota</taxon>
        <taxon>Pezizomycotina</taxon>
        <taxon>Sordariomycetes</taxon>
        <taxon>Hypocreomycetidae</taxon>
        <taxon>Hypocreales</taxon>
        <taxon>Cordycipitaceae</taxon>
        <taxon>Niveomyces</taxon>
    </lineage>
</organism>
<dbReference type="InterPro" id="IPR026590">
    <property type="entry name" value="Ssirtuin_cat_dom"/>
</dbReference>
<gene>
    <name evidence="9" type="ORF">SPI_04553</name>
</gene>
<keyword evidence="5" id="KW-0520">NAD</keyword>
<feature type="compositionally biased region" description="Low complexity" evidence="7">
    <location>
        <begin position="295"/>
        <end position="313"/>
    </location>
</feature>
<keyword evidence="4" id="KW-0862">Zinc</keyword>
<dbReference type="Proteomes" id="UP000076874">
    <property type="component" value="Unassembled WGS sequence"/>
</dbReference>
<dbReference type="InterPro" id="IPR050134">
    <property type="entry name" value="NAD-dep_sirtuin_deacylases"/>
</dbReference>
<dbReference type="GO" id="GO:0017136">
    <property type="term" value="F:histone deacetylase activity, NAD-dependent"/>
    <property type="evidence" value="ECO:0007669"/>
    <property type="project" value="TreeGrafter"/>
</dbReference>
<feature type="compositionally biased region" description="Acidic residues" evidence="7">
    <location>
        <begin position="228"/>
        <end position="242"/>
    </location>
</feature>
<keyword evidence="2" id="KW-0808">Transferase</keyword>
<evidence type="ECO:0000256" key="1">
    <source>
        <dbReference type="ARBA" id="ARBA00006924"/>
    </source>
</evidence>
<protein>
    <submittedName>
        <fullName evidence="9">Sir2 family histone deacetylase</fullName>
    </submittedName>
</protein>
<dbReference type="InterPro" id="IPR029035">
    <property type="entry name" value="DHS-like_NAD/FAD-binding_dom"/>
</dbReference>
<evidence type="ECO:0000256" key="3">
    <source>
        <dbReference type="ARBA" id="ARBA00022723"/>
    </source>
</evidence>
<feature type="compositionally biased region" description="Basic and acidic residues" evidence="7">
    <location>
        <begin position="266"/>
        <end position="284"/>
    </location>
</feature>
<dbReference type="SUPFAM" id="SSF52467">
    <property type="entry name" value="DHS-like NAD/FAD-binding domain"/>
    <property type="match status" value="1"/>
</dbReference>
<proteinExistence type="inferred from homology"/>
<dbReference type="GO" id="GO:0005634">
    <property type="term" value="C:nucleus"/>
    <property type="evidence" value="ECO:0007669"/>
    <property type="project" value="TreeGrafter"/>
</dbReference>
<dbReference type="Pfam" id="PF02146">
    <property type="entry name" value="SIR2"/>
    <property type="match status" value="1"/>
</dbReference>
<feature type="compositionally biased region" description="Polar residues" evidence="7">
    <location>
        <begin position="327"/>
        <end position="351"/>
    </location>
</feature>
<accession>A0A167ULM7</accession>
<feature type="region of interest" description="Disordered" evidence="7">
    <location>
        <begin position="206"/>
        <end position="248"/>
    </location>
</feature>
<dbReference type="PANTHER" id="PTHR11085:SF6">
    <property type="entry name" value="NAD-DEPENDENT PROTEIN DEACETYLASE SIRTUIN-2"/>
    <property type="match status" value="1"/>
</dbReference>